<dbReference type="RefSeq" id="WP_204844983.1">
    <property type="nucleotide sequence ID" value="NZ_JAFBCL010000001.1"/>
</dbReference>
<name>A0ABS2SGL9_9PSEU</name>
<dbReference type="SUPFAM" id="SSF56024">
    <property type="entry name" value="Phospholipase D/nuclease"/>
    <property type="match status" value="1"/>
</dbReference>
<keyword evidence="5" id="KW-0067">ATP-binding</keyword>
<dbReference type="CDD" id="cd09126">
    <property type="entry name" value="PLDc_C_DEXD_like"/>
    <property type="match status" value="1"/>
</dbReference>
<dbReference type="Proteomes" id="UP001195724">
    <property type="component" value="Unassembled WGS sequence"/>
</dbReference>
<dbReference type="Pfam" id="PF18974">
    <property type="entry name" value="DUF5710"/>
    <property type="match status" value="1"/>
</dbReference>
<dbReference type="InterPro" id="IPR025202">
    <property type="entry name" value="PLD-like_dom"/>
</dbReference>
<keyword evidence="4" id="KW-0347">Helicase</keyword>
<keyword evidence="2" id="KW-0547">Nucleotide-binding</keyword>
<keyword evidence="10" id="KW-1185">Reference proteome</keyword>
<dbReference type="InterPro" id="IPR043764">
    <property type="entry name" value="DUF5710"/>
</dbReference>
<evidence type="ECO:0000256" key="7">
    <source>
        <dbReference type="SAM" id="MobiDB-lite"/>
    </source>
</evidence>
<dbReference type="PROSITE" id="PS50035">
    <property type="entry name" value="PLD"/>
    <property type="match status" value="1"/>
</dbReference>
<dbReference type="PANTHER" id="PTHR43788:SF8">
    <property type="entry name" value="DNA-BINDING PROTEIN SMUBP-2"/>
    <property type="match status" value="1"/>
</dbReference>
<protein>
    <recommendedName>
        <fullName evidence="8">PLD phosphodiesterase domain-containing protein</fullName>
    </recommendedName>
</protein>
<dbReference type="Pfam" id="PF13087">
    <property type="entry name" value="AAA_12"/>
    <property type="match status" value="1"/>
</dbReference>
<dbReference type="InterPro" id="IPR027417">
    <property type="entry name" value="P-loop_NTPase"/>
</dbReference>
<dbReference type="Pfam" id="PF13086">
    <property type="entry name" value="AAA_11"/>
    <property type="match status" value="1"/>
</dbReference>
<keyword evidence="3" id="KW-0378">Hydrolase</keyword>
<comment type="caution">
    <text evidence="9">The sequence shown here is derived from an EMBL/GenBank/DDBJ whole genome shotgun (WGS) entry which is preliminary data.</text>
</comment>
<dbReference type="SUPFAM" id="SSF52540">
    <property type="entry name" value="P-loop containing nucleoside triphosphate hydrolases"/>
    <property type="match status" value="1"/>
</dbReference>
<evidence type="ECO:0000256" key="4">
    <source>
        <dbReference type="ARBA" id="ARBA00022806"/>
    </source>
</evidence>
<dbReference type="InterPro" id="IPR050534">
    <property type="entry name" value="Coronavir_polyprotein_1ab"/>
</dbReference>
<accession>A0ABS2SGL9</accession>
<reference evidence="9 10" key="1">
    <citation type="submission" date="2021-01" db="EMBL/GenBank/DDBJ databases">
        <title>Sequencing the genomes of 1000 actinobacteria strains.</title>
        <authorList>
            <person name="Klenk H.-P."/>
        </authorList>
    </citation>
    <scope>NUCLEOTIDE SEQUENCE [LARGE SCALE GENOMIC DNA]</scope>
    <source>
        <strain evidence="9 10">DSM 44581</strain>
    </source>
</reference>
<dbReference type="Pfam" id="PF13091">
    <property type="entry name" value="PLDc_2"/>
    <property type="match status" value="1"/>
</dbReference>
<proteinExistence type="inferred from homology"/>
<dbReference type="Gene3D" id="3.40.50.300">
    <property type="entry name" value="P-loop containing nucleotide triphosphate hydrolases"/>
    <property type="match status" value="2"/>
</dbReference>
<evidence type="ECO:0000313" key="9">
    <source>
        <dbReference type="EMBL" id="MBM7814433.1"/>
    </source>
</evidence>
<dbReference type="InterPro" id="IPR001736">
    <property type="entry name" value="PLipase_D/transphosphatidylase"/>
</dbReference>
<evidence type="ECO:0000256" key="6">
    <source>
        <dbReference type="SAM" id="Coils"/>
    </source>
</evidence>
<evidence type="ECO:0000256" key="3">
    <source>
        <dbReference type="ARBA" id="ARBA00022801"/>
    </source>
</evidence>
<evidence type="ECO:0000259" key="8">
    <source>
        <dbReference type="PROSITE" id="PS50035"/>
    </source>
</evidence>
<dbReference type="PANTHER" id="PTHR43788">
    <property type="entry name" value="DNA2/NAM7 HELICASE FAMILY MEMBER"/>
    <property type="match status" value="1"/>
</dbReference>
<feature type="domain" description="PLD phosphodiesterase" evidence="8">
    <location>
        <begin position="876"/>
        <end position="903"/>
    </location>
</feature>
<evidence type="ECO:0000256" key="1">
    <source>
        <dbReference type="ARBA" id="ARBA00007913"/>
    </source>
</evidence>
<evidence type="ECO:0000256" key="2">
    <source>
        <dbReference type="ARBA" id="ARBA00022741"/>
    </source>
</evidence>
<dbReference type="InterPro" id="IPR041679">
    <property type="entry name" value="DNA2/NAM7-like_C"/>
</dbReference>
<feature type="coiled-coil region" evidence="6">
    <location>
        <begin position="413"/>
        <end position="440"/>
    </location>
</feature>
<sequence>MATGTAGDLPELAELLRAVRAEVDATLGAETGFDKVVLTEGRAVGGDGEQHEYSFAARGWKDSFSDRPLLVRARPRASWEPAELVVAERGRLRLRTSAELGAKAELREDDTSGLVALAEQLEQATSGSGGLNLTAAGWLVGRDLPAAGRCPDPERYVRDWRTLQLNDRQRAAVVRALGSDLTFIWGPPGTGKTEVVGHVVEGNHRQGHRVLFLAPTKVAVDQAVERLCELLSAESGFADGLVQRVGDIAVGSLKEEYGDRIEPQKVVARLSAALAAEIGALRDQLDVVDGRLALHREYAELTRSLAQLRGAAGQAAQNAAAAAARADLAGQEAARLHAELTGIGVPSGLFAARKARRRDELLGRLRAVDRDIADLAAQHQFATAEQQRCTAQAEAAQRKVSALLPELAGTAPADQLVVLAKNLRERLEARQEELRTVEQVVRGNCRVMGTTVAKAVQSRYLIDEFDTVVIDEAGMVNLPSAWYAAALAKKRVVVAGDFRQLPAVTRASSDRNARPETRSHSERWMDRDAFHAVGLVDGQGRVQPHDCLVGLNTQYRMRPAICAVVNTIAYPDAPLITGRADTSRLPPSPLLEAPLVLVDTASRRSATRGGSGGHKSNPVHEAVIHELIRGLQHDGVLPARREEDGPPGARPAARMAVIAPYRDQVRALQGSLAHRFGADYDGVVDTVHRFQGSQRPLVVIDTVAGAGDKVGFFYEGTGLSSATCRLLNVAVSRAQDHLVVVADVDFLGRNLNPRGEAARMVDYLQRHAHRLDVGDLVPFRAAADLAGLGPHELTRPAFFPADEVPRAVAWDIAHARRSIDIYCAFLDADPVERWLSELKPRIDSGLRVTVHTRPARRADDGRQISALEAAGCTVVQRERMHEKVVIVDDEVLWHGSLNLLAGTGPTDLMMRITDPGSCERVRHIVGRARPDPPARPTRPARSARPEARPAPGSNGNGAGRLYLNVPYAEKEAAKKAAKARWDAKVKRWYVPHDTPRHLVERWL</sequence>
<dbReference type="InterPro" id="IPR041677">
    <property type="entry name" value="DNA2/NAM7_AAA_11"/>
</dbReference>
<feature type="region of interest" description="Disordered" evidence="7">
    <location>
        <begin position="927"/>
        <end position="959"/>
    </location>
</feature>
<organism evidence="9 10">
    <name type="scientific">Saccharothrix algeriensis</name>
    <dbReference type="NCBI Taxonomy" id="173560"/>
    <lineage>
        <taxon>Bacteria</taxon>
        <taxon>Bacillati</taxon>
        <taxon>Actinomycetota</taxon>
        <taxon>Actinomycetes</taxon>
        <taxon>Pseudonocardiales</taxon>
        <taxon>Pseudonocardiaceae</taxon>
        <taxon>Saccharothrix</taxon>
    </lineage>
</organism>
<gene>
    <name evidence="9" type="ORF">JOE68_005298</name>
</gene>
<evidence type="ECO:0000313" key="10">
    <source>
        <dbReference type="Proteomes" id="UP001195724"/>
    </source>
</evidence>
<dbReference type="InterPro" id="IPR047187">
    <property type="entry name" value="SF1_C_Upf1"/>
</dbReference>
<dbReference type="CDD" id="cd18808">
    <property type="entry name" value="SF1_C_Upf1"/>
    <property type="match status" value="1"/>
</dbReference>
<dbReference type="Gene3D" id="3.30.870.10">
    <property type="entry name" value="Endonuclease Chain A"/>
    <property type="match status" value="1"/>
</dbReference>
<keyword evidence="6" id="KW-0175">Coiled coil</keyword>
<evidence type="ECO:0000256" key="5">
    <source>
        <dbReference type="ARBA" id="ARBA00022840"/>
    </source>
</evidence>
<comment type="similarity">
    <text evidence="1">Belongs to the DNA2/NAM7 helicase family.</text>
</comment>
<dbReference type="EMBL" id="JAFBCL010000001">
    <property type="protein sequence ID" value="MBM7814433.1"/>
    <property type="molecule type" value="Genomic_DNA"/>
</dbReference>